<dbReference type="AlphaFoldDB" id="K8A492"/>
<evidence type="ECO:0000313" key="1">
    <source>
        <dbReference type="EMBL" id="CCJ74896.1"/>
    </source>
</evidence>
<reference evidence="1" key="1">
    <citation type="submission" date="2012-07" db="EMBL/GenBank/DDBJ databases">
        <authorList>
            <person name="Cummings C."/>
        </authorList>
    </citation>
    <scope>NUCLEOTIDE SEQUENCE</scope>
    <source>
        <strain evidence="1">1330</strain>
    </source>
</reference>
<proteinExistence type="predicted"/>
<comment type="caution">
    <text evidence="1">The sequence shown here is derived from an EMBL/GenBank/DDBJ whole genome shotgun (WGS) entry which is preliminary data.</text>
</comment>
<gene>
    <name evidence="1" type="ORF">BN137_4302</name>
</gene>
<accession>K8A492</accession>
<protein>
    <submittedName>
        <fullName evidence="1">Uncharacterized protein</fullName>
    </submittedName>
</protein>
<sequence length="41" mass="4899">MRRCLVGLMFLRKTRFPQRANTLLQMQIIINNIIDKLSRVP</sequence>
<name>K8A492_9ENTR</name>
<organism evidence="1 2">
    <name type="scientific">Cronobacter condimenti 1330</name>
    <dbReference type="NCBI Taxonomy" id="1073999"/>
    <lineage>
        <taxon>Bacteria</taxon>
        <taxon>Pseudomonadati</taxon>
        <taxon>Pseudomonadota</taxon>
        <taxon>Gammaproteobacteria</taxon>
        <taxon>Enterobacterales</taxon>
        <taxon>Enterobacteriaceae</taxon>
        <taxon>Cronobacter</taxon>
    </lineage>
</organism>
<evidence type="ECO:0000313" key="2">
    <source>
        <dbReference type="Proteomes" id="UP000009340"/>
    </source>
</evidence>
<dbReference type="EMBL" id="CAKW01000154">
    <property type="protein sequence ID" value="CCJ74896.1"/>
    <property type="molecule type" value="Genomic_DNA"/>
</dbReference>
<dbReference type="Proteomes" id="UP000009340">
    <property type="component" value="Unassembled WGS sequence"/>
</dbReference>